<dbReference type="GO" id="GO:0006412">
    <property type="term" value="P:translation"/>
    <property type="evidence" value="ECO:0007669"/>
    <property type="project" value="InterPro"/>
</dbReference>
<name>A0A915DMN8_9BILA</name>
<keyword evidence="9" id="KW-0813">Transport</keyword>
<evidence type="ECO:0000313" key="10">
    <source>
        <dbReference type="Proteomes" id="UP000887574"/>
    </source>
</evidence>
<dbReference type="InterPro" id="IPR023395">
    <property type="entry name" value="MCP_dom_sf"/>
</dbReference>
<dbReference type="GO" id="GO:0005840">
    <property type="term" value="C:ribosome"/>
    <property type="evidence" value="ECO:0007669"/>
    <property type="project" value="UniProtKB-KW"/>
</dbReference>
<keyword evidence="5" id="KW-0689">Ribosomal protein</keyword>
<dbReference type="GO" id="GO:0015658">
    <property type="term" value="F:branched-chain amino acid transmembrane transporter activity"/>
    <property type="evidence" value="ECO:0007669"/>
    <property type="project" value="InterPro"/>
</dbReference>
<evidence type="ECO:0000256" key="8">
    <source>
        <dbReference type="PROSITE-ProRule" id="PRU00282"/>
    </source>
</evidence>
<keyword evidence="4 8" id="KW-0812">Transmembrane</keyword>
<evidence type="ECO:0000256" key="4">
    <source>
        <dbReference type="ARBA" id="ARBA00022692"/>
    </source>
</evidence>
<dbReference type="Proteomes" id="UP000887574">
    <property type="component" value="Unplaced"/>
</dbReference>
<evidence type="ECO:0000256" key="6">
    <source>
        <dbReference type="ARBA" id="ARBA00023136"/>
    </source>
</evidence>
<sequence>MASRTNNKENPRRLLMLQAISGAFAGVAAAIVTNPLEILRIRVQVHRTSYYETLRRLYVHEGVAVFTKGLPPRMISNGLYSCLSMMAYETVKRASVLPEFKLSMSSMPSRFQRVKQWLLFNRQWHIIDANQQDAFDTAKKIAYHLSVVVINTRHVAMHAFDWNHISFHFDRRYPRSKNDLVAHQIHEYDPCRVFWLITSGALKEHVYRSNLPRRTCLERLHLFPDATIPDFLKKNIGNQLEQVQTVHKKSTDYTEEERAKFPRMFKLSEDHILDWQEPLETPAWERYVIPEKDKKPRVVVKAKGGDKEAARKGKK</sequence>
<dbReference type="Gene3D" id="1.50.40.10">
    <property type="entry name" value="Mitochondrial carrier domain"/>
    <property type="match status" value="1"/>
</dbReference>
<proteinExistence type="inferred from homology"/>
<evidence type="ECO:0000256" key="7">
    <source>
        <dbReference type="ARBA" id="ARBA00023274"/>
    </source>
</evidence>
<keyword evidence="7" id="KW-0687">Ribonucleoprotein</keyword>
<evidence type="ECO:0000256" key="1">
    <source>
        <dbReference type="ARBA" id="ARBA00004141"/>
    </source>
</evidence>
<evidence type="ECO:0000256" key="5">
    <source>
        <dbReference type="ARBA" id="ARBA00022980"/>
    </source>
</evidence>
<dbReference type="Pfam" id="PF00153">
    <property type="entry name" value="Mito_carr"/>
    <property type="match status" value="1"/>
</dbReference>
<dbReference type="InterPro" id="IPR042164">
    <property type="entry name" value="SLC25A44"/>
</dbReference>
<comment type="similarity">
    <text evidence="2">Belongs to the universal ribosomal protein uL13 family.</text>
</comment>
<dbReference type="AlphaFoldDB" id="A0A915DMN8"/>
<dbReference type="PROSITE" id="PS50920">
    <property type="entry name" value="SOLCAR"/>
    <property type="match status" value="1"/>
</dbReference>
<evidence type="ECO:0000313" key="11">
    <source>
        <dbReference type="WBParaSite" id="jg21087.2"/>
    </source>
</evidence>
<organism evidence="10 11">
    <name type="scientific">Ditylenchus dipsaci</name>
    <dbReference type="NCBI Taxonomy" id="166011"/>
    <lineage>
        <taxon>Eukaryota</taxon>
        <taxon>Metazoa</taxon>
        <taxon>Ecdysozoa</taxon>
        <taxon>Nematoda</taxon>
        <taxon>Chromadorea</taxon>
        <taxon>Rhabditida</taxon>
        <taxon>Tylenchina</taxon>
        <taxon>Tylenchomorpha</taxon>
        <taxon>Sphaerularioidea</taxon>
        <taxon>Anguinidae</taxon>
        <taxon>Anguininae</taxon>
        <taxon>Ditylenchus</taxon>
    </lineage>
</organism>
<dbReference type="InterPro" id="IPR018108">
    <property type="entry name" value="MCP_transmembrane"/>
</dbReference>
<dbReference type="GO" id="GO:1990904">
    <property type="term" value="C:ribonucleoprotein complex"/>
    <property type="evidence" value="ECO:0007669"/>
    <property type="project" value="UniProtKB-KW"/>
</dbReference>
<keyword evidence="10" id="KW-1185">Reference proteome</keyword>
<comment type="similarity">
    <text evidence="3 9">Belongs to the mitochondrial carrier (TC 2.A.29) family.</text>
</comment>
<dbReference type="GO" id="GO:0009083">
    <property type="term" value="P:branched-chain amino acid catabolic process"/>
    <property type="evidence" value="ECO:0007669"/>
    <property type="project" value="InterPro"/>
</dbReference>
<dbReference type="GO" id="GO:0016020">
    <property type="term" value="C:membrane"/>
    <property type="evidence" value="ECO:0007669"/>
    <property type="project" value="UniProtKB-SubCell"/>
</dbReference>
<dbReference type="Pfam" id="PF00572">
    <property type="entry name" value="Ribosomal_L13"/>
    <property type="match status" value="1"/>
</dbReference>
<dbReference type="PANTHER" id="PTHR46314">
    <property type="entry name" value="SOLUTE CARRIER FAMILY 25 MEMBER 44"/>
    <property type="match status" value="1"/>
</dbReference>
<comment type="subcellular location">
    <subcellularLocation>
        <location evidence="1">Membrane</location>
        <topology evidence="1">Multi-pass membrane protein</topology>
    </subcellularLocation>
</comment>
<dbReference type="WBParaSite" id="jg21087.2">
    <property type="protein sequence ID" value="jg21087.2"/>
    <property type="gene ID" value="jg21087"/>
</dbReference>
<accession>A0A915DMN8</accession>
<evidence type="ECO:0000256" key="9">
    <source>
        <dbReference type="RuleBase" id="RU000488"/>
    </source>
</evidence>
<dbReference type="PANTHER" id="PTHR46314:SF2">
    <property type="entry name" value="SOLUTE CARRIER FAMILY 25 MEMBER 44"/>
    <property type="match status" value="1"/>
</dbReference>
<evidence type="ECO:0000256" key="2">
    <source>
        <dbReference type="ARBA" id="ARBA00006227"/>
    </source>
</evidence>
<dbReference type="SUPFAM" id="SSF52161">
    <property type="entry name" value="Ribosomal protein L13"/>
    <property type="match status" value="1"/>
</dbReference>
<protein>
    <submittedName>
        <fullName evidence="11">Uncharacterized protein</fullName>
    </submittedName>
</protein>
<reference evidence="11" key="1">
    <citation type="submission" date="2022-11" db="UniProtKB">
        <authorList>
            <consortium name="WormBaseParasite"/>
        </authorList>
    </citation>
    <scope>IDENTIFICATION</scope>
</reference>
<feature type="repeat" description="Solcar" evidence="8">
    <location>
        <begin position="13"/>
        <end position="94"/>
    </location>
</feature>
<evidence type="ECO:0000256" key="3">
    <source>
        <dbReference type="ARBA" id="ARBA00006375"/>
    </source>
</evidence>
<dbReference type="GO" id="GO:0003735">
    <property type="term" value="F:structural constituent of ribosome"/>
    <property type="evidence" value="ECO:0007669"/>
    <property type="project" value="InterPro"/>
</dbReference>
<dbReference type="GO" id="GO:0005739">
    <property type="term" value="C:mitochondrion"/>
    <property type="evidence" value="ECO:0007669"/>
    <property type="project" value="InterPro"/>
</dbReference>
<dbReference type="InterPro" id="IPR005822">
    <property type="entry name" value="Ribosomal_uL13"/>
</dbReference>
<keyword evidence="6 8" id="KW-0472">Membrane</keyword>
<dbReference type="SUPFAM" id="SSF103506">
    <property type="entry name" value="Mitochondrial carrier"/>
    <property type="match status" value="1"/>
</dbReference>
<dbReference type="Gene3D" id="3.90.1180.10">
    <property type="entry name" value="Ribosomal protein L13"/>
    <property type="match status" value="1"/>
</dbReference>
<dbReference type="InterPro" id="IPR036899">
    <property type="entry name" value="Ribosomal_uL13_sf"/>
</dbReference>